<dbReference type="PANTHER" id="PTHR43646">
    <property type="entry name" value="GLYCOSYLTRANSFERASE"/>
    <property type="match status" value="1"/>
</dbReference>
<evidence type="ECO:0000259" key="10">
    <source>
        <dbReference type="Pfam" id="PF00535"/>
    </source>
</evidence>
<sequence>MSATSIAAVVVVVPVHDEAALLGRCLVSLSEAIAAAGVPCVVRVVLDACSDGSAVIAARHPFPMIHVDANAVGAARVRGIESALATLSHVPPGHIWIANTDADSTVPANWIVAQLDAADVGADVVVGTVRPDFHDLTPRHRRLWLETHRPGFPNGHTHGANLGIRASTYLQAGGFVEVDEHEDVRLVDACRANGALVHATDAAEVVTSGRFFGRTPGGYAGYLRDQDRQLHLARTLGHSERDAS</sequence>
<keyword evidence="2" id="KW-1003">Cell membrane</keyword>
<evidence type="ECO:0000256" key="2">
    <source>
        <dbReference type="ARBA" id="ARBA00022475"/>
    </source>
</evidence>
<evidence type="ECO:0000256" key="7">
    <source>
        <dbReference type="ARBA" id="ARBA00037904"/>
    </source>
</evidence>
<evidence type="ECO:0000313" key="11">
    <source>
        <dbReference type="EMBL" id="MFB9644823.1"/>
    </source>
</evidence>
<feature type="domain" description="Glycosyltransferase 2-like" evidence="10">
    <location>
        <begin position="11"/>
        <end position="152"/>
    </location>
</feature>
<dbReference type="GO" id="GO:0016757">
    <property type="term" value="F:glycosyltransferase activity"/>
    <property type="evidence" value="ECO:0007669"/>
    <property type="project" value="UniProtKB-KW"/>
</dbReference>
<dbReference type="PANTHER" id="PTHR43646:SF2">
    <property type="entry name" value="GLYCOSYLTRANSFERASE 2-LIKE DOMAIN-CONTAINING PROTEIN"/>
    <property type="match status" value="1"/>
</dbReference>
<reference evidence="11 12" key="1">
    <citation type="submission" date="2024-09" db="EMBL/GenBank/DDBJ databases">
        <authorList>
            <person name="Sun Q."/>
            <person name="Mori K."/>
        </authorList>
    </citation>
    <scope>NUCLEOTIDE SEQUENCE [LARGE SCALE GENOMIC DNA]</scope>
    <source>
        <strain evidence="11 12">JCM 1342</strain>
    </source>
</reference>
<dbReference type="EMBL" id="JBHMBE010000001">
    <property type="protein sequence ID" value="MFB9644823.1"/>
    <property type="molecule type" value="Genomic_DNA"/>
</dbReference>
<keyword evidence="3 11" id="KW-0328">Glycosyltransferase</keyword>
<keyword evidence="12" id="KW-1185">Reference proteome</keyword>
<gene>
    <name evidence="11" type="ORF">ACFFPJ_03310</name>
</gene>
<comment type="pathway">
    <text evidence="7">Carotenoid biosynthesis; staphyloxanthin biosynthesis; staphyloxanthin from farnesyl diphosphate: step 4/5.</text>
</comment>
<dbReference type="Gene3D" id="3.90.550.10">
    <property type="entry name" value="Spore Coat Polysaccharide Biosynthesis Protein SpsA, Chain A"/>
    <property type="match status" value="1"/>
</dbReference>
<comment type="caution">
    <text evidence="11">The sequence shown here is derived from an EMBL/GenBank/DDBJ whole genome shotgun (WGS) entry which is preliminary data.</text>
</comment>
<evidence type="ECO:0000256" key="1">
    <source>
        <dbReference type="ARBA" id="ARBA00004236"/>
    </source>
</evidence>
<evidence type="ECO:0000256" key="4">
    <source>
        <dbReference type="ARBA" id="ARBA00022679"/>
    </source>
</evidence>
<accession>A0ABV5SWT4</accession>
<evidence type="ECO:0000256" key="6">
    <source>
        <dbReference type="ARBA" id="ARBA00037281"/>
    </source>
</evidence>
<dbReference type="Proteomes" id="UP001589611">
    <property type="component" value="Unassembled WGS sequence"/>
</dbReference>
<evidence type="ECO:0000256" key="9">
    <source>
        <dbReference type="ARBA" id="ARBA00040345"/>
    </source>
</evidence>
<keyword evidence="4 11" id="KW-0808">Transferase</keyword>
<comment type="function">
    <text evidence="6">Catalyzes the glycosylation of 4,4'-diaponeurosporenoate, i.e. the esterification of glucose at the C1'' position with the carboxyl group of 4,4'-diaponeurosporenic acid, to form glycosyl-4,4'-diaponeurosporenoate. This is a step in the biosynthesis of staphyloxanthin, an orange pigment present in most staphylococci strains.</text>
</comment>
<protein>
    <recommendedName>
        <fullName evidence="9">4,4'-diaponeurosporenoate glycosyltransferase</fullName>
    </recommendedName>
</protein>
<evidence type="ECO:0000313" key="12">
    <source>
        <dbReference type="Proteomes" id="UP001589611"/>
    </source>
</evidence>
<organism evidence="11 12">
    <name type="scientific">Microbacterium terregens</name>
    <dbReference type="NCBI Taxonomy" id="69363"/>
    <lineage>
        <taxon>Bacteria</taxon>
        <taxon>Bacillati</taxon>
        <taxon>Actinomycetota</taxon>
        <taxon>Actinomycetes</taxon>
        <taxon>Micrococcales</taxon>
        <taxon>Microbacteriaceae</taxon>
        <taxon>Microbacterium</taxon>
    </lineage>
</organism>
<dbReference type="InterPro" id="IPR001173">
    <property type="entry name" value="Glyco_trans_2-like"/>
</dbReference>
<dbReference type="SUPFAM" id="SSF53448">
    <property type="entry name" value="Nucleotide-diphospho-sugar transferases"/>
    <property type="match status" value="1"/>
</dbReference>
<keyword evidence="5" id="KW-0472">Membrane</keyword>
<dbReference type="InterPro" id="IPR029044">
    <property type="entry name" value="Nucleotide-diphossugar_trans"/>
</dbReference>
<evidence type="ECO:0000256" key="5">
    <source>
        <dbReference type="ARBA" id="ARBA00023136"/>
    </source>
</evidence>
<comment type="similarity">
    <text evidence="8">Belongs to the glycosyltransferase 2 family. CrtQ subfamily.</text>
</comment>
<dbReference type="Pfam" id="PF00535">
    <property type="entry name" value="Glycos_transf_2"/>
    <property type="match status" value="1"/>
</dbReference>
<name>A0ABV5SWT4_9MICO</name>
<dbReference type="RefSeq" id="WP_344711619.1">
    <property type="nucleotide sequence ID" value="NZ_BAAAWH010000001.1"/>
</dbReference>
<proteinExistence type="inferred from homology"/>
<evidence type="ECO:0000256" key="8">
    <source>
        <dbReference type="ARBA" id="ARBA00038120"/>
    </source>
</evidence>
<comment type="subcellular location">
    <subcellularLocation>
        <location evidence="1">Cell membrane</location>
    </subcellularLocation>
</comment>
<evidence type="ECO:0000256" key="3">
    <source>
        <dbReference type="ARBA" id="ARBA00022676"/>
    </source>
</evidence>